<proteinExistence type="predicted"/>
<dbReference type="PRINTS" id="PR00069">
    <property type="entry name" value="ALDKETRDTASE"/>
</dbReference>
<dbReference type="KEGG" id="ppsc:EHS13_08990"/>
<dbReference type="InterPro" id="IPR020471">
    <property type="entry name" value="AKR"/>
</dbReference>
<dbReference type="PANTHER" id="PTHR42686:SF1">
    <property type="entry name" value="GH17980P-RELATED"/>
    <property type="match status" value="1"/>
</dbReference>
<evidence type="ECO:0000313" key="3">
    <source>
        <dbReference type="Proteomes" id="UP000426246"/>
    </source>
</evidence>
<dbReference type="SUPFAM" id="SSF51430">
    <property type="entry name" value="NAD(P)-linked oxidoreductase"/>
    <property type="match status" value="1"/>
</dbReference>
<dbReference type="Pfam" id="PF00248">
    <property type="entry name" value="Aldo_ket_red"/>
    <property type="match status" value="1"/>
</dbReference>
<protein>
    <submittedName>
        <fullName evidence="2">Aldo/keto reductase</fullName>
    </submittedName>
</protein>
<reference evidence="3" key="1">
    <citation type="submission" date="2018-11" db="EMBL/GenBank/DDBJ databases">
        <title>Complete genome sequence of Paenibacillus sp. ML311-T8.</title>
        <authorList>
            <person name="Nam Y.-D."/>
            <person name="Kang J."/>
            <person name="Chung W.-H."/>
            <person name="Park Y.S."/>
        </authorList>
    </citation>
    <scope>NUCLEOTIDE SEQUENCE [LARGE SCALE GENOMIC DNA]</scope>
    <source>
        <strain evidence="3">ML311-T8</strain>
    </source>
</reference>
<dbReference type="Gene3D" id="3.20.20.100">
    <property type="entry name" value="NADP-dependent oxidoreductase domain"/>
    <property type="match status" value="1"/>
</dbReference>
<accession>A0A6B8RFR2</accession>
<dbReference type="GO" id="GO:0005829">
    <property type="term" value="C:cytosol"/>
    <property type="evidence" value="ECO:0007669"/>
    <property type="project" value="TreeGrafter"/>
</dbReference>
<dbReference type="RefSeq" id="WP_155700025.1">
    <property type="nucleotide sequence ID" value="NZ_CP034235.1"/>
</dbReference>
<dbReference type="AlphaFoldDB" id="A0A6B8RFR2"/>
<dbReference type="InterPro" id="IPR023210">
    <property type="entry name" value="NADP_OxRdtase_dom"/>
</dbReference>
<feature type="domain" description="NADP-dependent oxidoreductase" evidence="1">
    <location>
        <begin position="45"/>
        <end position="304"/>
    </location>
</feature>
<dbReference type="Proteomes" id="UP000426246">
    <property type="component" value="Chromosome"/>
</dbReference>
<dbReference type="EMBL" id="CP034235">
    <property type="protein sequence ID" value="QGQ95010.1"/>
    <property type="molecule type" value="Genomic_DNA"/>
</dbReference>
<organism evidence="2 3">
    <name type="scientific">Paenibacillus psychroresistens</name>
    <dbReference type="NCBI Taxonomy" id="1778678"/>
    <lineage>
        <taxon>Bacteria</taxon>
        <taxon>Bacillati</taxon>
        <taxon>Bacillota</taxon>
        <taxon>Bacilli</taxon>
        <taxon>Bacillales</taxon>
        <taxon>Paenibacillaceae</taxon>
        <taxon>Paenibacillus</taxon>
    </lineage>
</organism>
<dbReference type="InterPro" id="IPR036812">
    <property type="entry name" value="NAD(P)_OxRdtase_dom_sf"/>
</dbReference>
<evidence type="ECO:0000313" key="2">
    <source>
        <dbReference type="EMBL" id="QGQ95010.1"/>
    </source>
</evidence>
<name>A0A6B8RFR2_9BACL</name>
<keyword evidence="3" id="KW-1185">Reference proteome</keyword>
<dbReference type="OrthoDB" id="9773828at2"/>
<dbReference type="GO" id="GO:0016491">
    <property type="term" value="F:oxidoreductase activity"/>
    <property type="evidence" value="ECO:0007669"/>
    <property type="project" value="InterPro"/>
</dbReference>
<sequence length="322" mass="35918">MTSRINAFKEIVNSYKLRTAGKTIPYGIGCAYLGRDRVDTETIKREAELLAMAYHEGFLYYDTAAAYEESEVVVGEFVSQVPRESIFLATKSYVLRNVSPEEAAAEMKLSLESSLNRLQTDYLDLFQIHDILSFSHLLADNGVLEMLLEAKRSGRIRNIGMATRQLELLEAAANHGEFDTILTFSDYTPVDPSAANVILSASRSGLGVINATPLLSGLLTGEDPNRIKVPQGQALQLWRQKRAVKFYKFCQENNLPLLTLALQFPVRQAAIDINLTGPANEGQLLATLAALTSEIPDSTWMKVENWYNQEQADLEHEPEQEV</sequence>
<evidence type="ECO:0000259" key="1">
    <source>
        <dbReference type="Pfam" id="PF00248"/>
    </source>
</evidence>
<dbReference type="PANTHER" id="PTHR42686">
    <property type="entry name" value="GH17980P-RELATED"/>
    <property type="match status" value="1"/>
</dbReference>
<gene>
    <name evidence="2" type="ORF">EHS13_08990</name>
</gene>